<evidence type="ECO:0000256" key="1">
    <source>
        <dbReference type="SAM" id="MobiDB-lite"/>
    </source>
</evidence>
<evidence type="ECO:0000313" key="2">
    <source>
        <dbReference type="EMBL" id="ADP00130.1"/>
    </source>
</evidence>
<sequence length="70" mass="7985">MGLLDGTLEQKIKRLEKLTSPNQYGKGTKQLNDAIDKLQRNIRMSADASKAKKKKPAKRIKKSDLKKRYA</sequence>
<keyword evidence="3" id="KW-1185">Reference proteome</keyword>
<dbReference type="KEGG" id="vg:11538108"/>
<dbReference type="RefSeq" id="YP_005087502.1">
    <property type="nucleotide sequence ID" value="NC_016658.1"/>
</dbReference>
<dbReference type="Proteomes" id="UP000006531">
    <property type="component" value="Segment"/>
</dbReference>
<evidence type="ECO:0000313" key="3">
    <source>
        <dbReference type="Proteomes" id="UP000006531"/>
    </source>
</evidence>
<reference evidence="2 3" key="1">
    <citation type="submission" date="2009-10" db="EMBL/GenBank/DDBJ databases">
        <title>The Genome Sequence of Cyanophage NATL1A-7.</title>
        <authorList>
            <consortium name="The Broad Institute Genome Sequencing Platform"/>
            <person name="Henn M.R."/>
            <person name="Sullivan M.S."/>
            <person name="Osburne M.S."/>
            <person name="Levin J."/>
            <person name="Malboeuf C."/>
            <person name="Casali M."/>
            <person name="Russ C."/>
            <person name="Lennon N."/>
            <person name="Erlich R."/>
            <person name="Young S.K."/>
            <person name="Koehrsen M."/>
            <person name="Yandava C."/>
            <person name="Zeng Q."/>
            <person name="Alvarado L."/>
            <person name="Anderson S."/>
            <person name="Berlin A."/>
            <person name="Borenstein D."/>
            <person name="Chen Z."/>
            <person name="Engels R."/>
            <person name="Freedman E."/>
            <person name="Gellesch M."/>
            <person name="Goldberg J."/>
            <person name="Green L."/>
            <person name="Griggs A."/>
            <person name="Gujja S."/>
            <person name="Heiman D."/>
            <person name="Hepburn T."/>
            <person name="Howarth C."/>
            <person name="Jen D."/>
            <person name="Larson L."/>
            <person name="Lewis B."/>
            <person name="Mehta T."/>
            <person name="Park D."/>
            <person name="Pearson M."/>
            <person name="Roberts A."/>
            <person name="Ryan E."/>
            <person name="Saif S."/>
            <person name="Shea T."/>
            <person name="Shenoy N."/>
            <person name="Sisk P."/>
            <person name="Stolte C."/>
            <person name="Sykes S."/>
            <person name="Walk T."/>
            <person name="White J."/>
            <person name="Yu Q."/>
            <person name="Coleman M.L."/>
            <person name="Huang K.H."/>
            <person name="Weigele P.R."/>
            <person name="DeFrancesco A.S."/>
            <person name="Kern S.E."/>
            <person name="Thompson L.R."/>
            <person name="Fu R."/>
            <person name="Hombeck B."/>
            <person name="Chisholm S.W."/>
            <person name="Haas B."/>
            <person name="Nusbaum C."/>
            <person name="Galagan J."/>
            <person name="Birren B."/>
        </authorList>
    </citation>
    <scope>NUCLEOTIDE SEQUENCE [LARGE SCALE GENOMIC DNA]</scope>
    <source>
        <strain evidence="2">NATL1A-7</strain>
    </source>
</reference>
<feature type="region of interest" description="Disordered" evidence="1">
    <location>
        <begin position="44"/>
        <end position="70"/>
    </location>
</feature>
<gene>
    <name evidence="2" type="ORF">CYIG_00057</name>
</gene>
<proteinExistence type="predicted"/>
<feature type="compositionally biased region" description="Basic residues" evidence="1">
    <location>
        <begin position="51"/>
        <end position="61"/>
    </location>
</feature>
<dbReference type="EMBL" id="GU071102">
    <property type="protein sequence ID" value="ADP00130.1"/>
    <property type="molecule type" value="Genomic_DNA"/>
</dbReference>
<organism evidence="2 3">
    <name type="scientific">Cyanophage NATL1A-7</name>
    <dbReference type="NCBI Taxonomy" id="445693"/>
    <lineage>
        <taxon>Viruses</taxon>
        <taxon>Duplodnaviria</taxon>
        <taxon>Heunggongvirae</taxon>
        <taxon>Uroviricota</taxon>
        <taxon>Caudoviricetes</taxon>
        <taxon>Autographivirales</taxon>
        <taxon>Sechaudvirinae</taxon>
        <taxon>Cheungvirus</taxon>
        <taxon>Cheungvirus NATL1A7</taxon>
    </lineage>
</organism>
<name>E3SNC6_9CAUD</name>
<accession>E3SNC6</accession>
<protein>
    <submittedName>
        <fullName evidence="2">Predicted protein</fullName>
    </submittedName>
</protein>
<dbReference type="GeneID" id="11538108"/>